<dbReference type="RefSeq" id="WP_132031703.1">
    <property type="nucleotide sequence ID" value="NZ_SMAI01000007.1"/>
</dbReference>
<protein>
    <submittedName>
        <fullName evidence="2">Uncharacterized protein</fullName>
    </submittedName>
</protein>
<sequence>MGLPSPDMLAELARLIAFENHRSRQGLEAQLRDMARPGYTPPPPTVRSFADKAADKGTHWAKKGVEIGLSKGASGAASHIVHSGLTYGPSVNMVGHVLPAIGPLGAALTAWIGMATVAVQASKVFDLYALRDDARSARKGPTRYSCTCALCAANIQYIIDKKERNVGLVAVAVGTVGVSGLFKAIHSAGKKIKSKLFRETRPKEKTCREMVASAKGGCLAAMATIFLLSGKWTQGYRDSKTMTAAVETIMAEDGWDRFKDCF</sequence>
<gene>
    <name evidence="2" type="ORF">EDC64_10741</name>
</gene>
<feature type="transmembrane region" description="Helical" evidence="1">
    <location>
        <begin position="165"/>
        <end position="185"/>
    </location>
</feature>
<keyword evidence="3" id="KW-1185">Reference proteome</keyword>
<dbReference type="Proteomes" id="UP000294664">
    <property type="component" value="Unassembled WGS sequence"/>
</dbReference>
<dbReference type="AlphaFoldDB" id="A0A4R3LZK6"/>
<organism evidence="2 3">
    <name type="scientific">Aquabacter spiritensis</name>
    <dbReference type="NCBI Taxonomy" id="933073"/>
    <lineage>
        <taxon>Bacteria</taxon>
        <taxon>Pseudomonadati</taxon>
        <taxon>Pseudomonadota</taxon>
        <taxon>Alphaproteobacteria</taxon>
        <taxon>Hyphomicrobiales</taxon>
        <taxon>Xanthobacteraceae</taxon>
        <taxon>Aquabacter</taxon>
    </lineage>
</organism>
<evidence type="ECO:0000256" key="1">
    <source>
        <dbReference type="SAM" id="Phobius"/>
    </source>
</evidence>
<dbReference type="OrthoDB" id="7302710at2"/>
<reference evidence="2 3" key="1">
    <citation type="submission" date="2019-03" db="EMBL/GenBank/DDBJ databases">
        <title>Genomic Encyclopedia of Type Strains, Phase IV (KMG-IV): sequencing the most valuable type-strain genomes for metagenomic binning, comparative biology and taxonomic classification.</title>
        <authorList>
            <person name="Goeker M."/>
        </authorList>
    </citation>
    <scope>NUCLEOTIDE SEQUENCE [LARGE SCALE GENOMIC DNA]</scope>
    <source>
        <strain evidence="2 3">DSM 9035</strain>
    </source>
</reference>
<keyword evidence="1" id="KW-0812">Transmembrane</keyword>
<accession>A0A4R3LZK6</accession>
<feature type="transmembrane region" description="Helical" evidence="1">
    <location>
        <begin position="100"/>
        <end position="121"/>
    </location>
</feature>
<evidence type="ECO:0000313" key="2">
    <source>
        <dbReference type="EMBL" id="TCT04225.1"/>
    </source>
</evidence>
<proteinExistence type="predicted"/>
<evidence type="ECO:0000313" key="3">
    <source>
        <dbReference type="Proteomes" id="UP000294664"/>
    </source>
</evidence>
<keyword evidence="1" id="KW-0472">Membrane</keyword>
<dbReference type="EMBL" id="SMAI01000007">
    <property type="protein sequence ID" value="TCT04225.1"/>
    <property type="molecule type" value="Genomic_DNA"/>
</dbReference>
<keyword evidence="1" id="KW-1133">Transmembrane helix</keyword>
<comment type="caution">
    <text evidence="2">The sequence shown here is derived from an EMBL/GenBank/DDBJ whole genome shotgun (WGS) entry which is preliminary data.</text>
</comment>
<name>A0A4R3LZK6_9HYPH</name>